<dbReference type="InterPro" id="IPR000172">
    <property type="entry name" value="GMC_OxRdtase_N"/>
</dbReference>
<dbReference type="PANTHER" id="PTHR11552:SF138">
    <property type="entry name" value="DEHYDROGENASE PKFF-RELATED"/>
    <property type="match status" value="1"/>
</dbReference>
<evidence type="ECO:0000256" key="3">
    <source>
        <dbReference type="PIRSR" id="PIRSR000137-1"/>
    </source>
</evidence>
<feature type="domain" description="Glucose-methanol-choline oxidoreductase N-terminal" evidence="5">
    <location>
        <begin position="322"/>
        <end position="336"/>
    </location>
</feature>
<evidence type="ECO:0000256" key="2">
    <source>
        <dbReference type="ARBA" id="ARBA00023180"/>
    </source>
</evidence>
<keyword evidence="4" id="KW-0732">Signal</keyword>
<dbReference type="OrthoDB" id="269227at2759"/>
<name>A0A6A7B0F0_9PLEO</name>
<dbReference type="PANTHER" id="PTHR11552">
    <property type="entry name" value="GLUCOSE-METHANOL-CHOLINE GMC OXIDOREDUCTASE"/>
    <property type="match status" value="1"/>
</dbReference>
<dbReference type="InterPro" id="IPR012132">
    <property type="entry name" value="GMC_OxRdtase"/>
</dbReference>
<dbReference type="InterPro" id="IPR007867">
    <property type="entry name" value="GMC_OxRtase_C"/>
</dbReference>
<evidence type="ECO:0000313" key="7">
    <source>
        <dbReference type="Proteomes" id="UP000799423"/>
    </source>
</evidence>
<dbReference type="Proteomes" id="UP000799423">
    <property type="component" value="Unassembled WGS sequence"/>
</dbReference>
<dbReference type="InterPro" id="IPR036188">
    <property type="entry name" value="FAD/NAD-bd_sf"/>
</dbReference>
<organism evidence="6 7">
    <name type="scientific">Plenodomus tracheiphilus IPT5</name>
    <dbReference type="NCBI Taxonomy" id="1408161"/>
    <lineage>
        <taxon>Eukaryota</taxon>
        <taxon>Fungi</taxon>
        <taxon>Dikarya</taxon>
        <taxon>Ascomycota</taxon>
        <taxon>Pezizomycotina</taxon>
        <taxon>Dothideomycetes</taxon>
        <taxon>Pleosporomycetidae</taxon>
        <taxon>Pleosporales</taxon>
        <taxon>Pleosporineae</taxon>
        <taxon>Leptosphaeriaceae</taxon>
        <taxon>Plenodomus</taxon>
    </lineage>
</organism>
<sequence>MRSQSIFASFCVLSAALAVPLSKREQIFQSVNGPKLSGSSFGIARDATYDYVVVGGGNAGLTIAARLAQQYSVAIIEAGSFYEIENGNLTQIPAFDNLYTGKDPKDVNRVDWGFLTTPQKELTNESVHYARGKTLGGCTARNYMTYQLGTRESYKMMADMVADDAYEYDNFLPYFEKSLNFTPPDNQIRAANATPEYDTANLGDGTGPLRATFANYANPASSWVQLGLEQIGLGRQRGFTSGSLNGSSYSIANIDHSTGTRESSETSFLQWAMRNSEIQVYQSTLAEKILFDSQKRATGVSCDSAGLKYTLSARREVIVSAGAFQSPQLLMVSGVGPADALQKFGIKVVSDLRAVGQNMWDHVYAGPSYRVNVPTGSALGNPGALLRAEMEFRNRQAGPLSNPGGDLLAFEKLPEASRRALSNETQRALEYFPSDWPEVEYLATNGYLGYQNNYQRDSPTDGYNYFTVAIANVAPLSRGTITLKSADMADPPVINPNWLSHPADREVMVAGYKRVRDLWNTPTMAGVRIGEEVFPGPSVASDAQILDLIRQSLSPVFHPVGTCAMGRANSTDTVVDSHARVLGTEGLRVVDASILPILPPGHPVATIYAIAEKIAADILAGQ</sequence>
<proteinExistence type="inferred from homology"/>
<gene>
    <name evidence="6" type="ORF">T440DRAFT_470643</name>
</gene>
<dbReference type="GO" id="GO:0044550">
    <property type="term" value="P:secondary metabolite biosynthetic process"/>
    <property type="evidence" value="ECO:0007669"/>
    <property type="project" value="TreeGrafter"/>
</dbReference>
<evidence type="ECO:0000313" key="6">
    <source>
        <dbReference type="EMBL" id="KAF2847819.1"/>
    </source>
</evidence>
<dbReference type="SUPFAM" id="SSF51905">
    <property type="entry name" value="FAD/NAD(P)-binding domain"/>
    <property type="match status" value="1"/>
</dbReference>
<reference evidence="6" key="1">
    <citation type="submission" date="2020-01" db="EMBL/GenBank/DDBJ databases">
        <authorList>
            <consortium name="DOE Joint Genome Institute"/>
            <person name="Haridas S."/>
            <person name="Albert R."/>
            <person name="Binder M."/>
            <person name="Bloem J."/>
            <person name="Labutti K."/>
            <person name="Salamov A."/>
            <person name="Andreopoulos B."/>
            <person name="Baker S.E."/>
            <person name="Barry K."/>
            <person name="Bills G."/>
            <person name="Bluhm B.H."/>
            <person name="Cannon C."/>
            <person name="Castanera R."/>
            <person name="Culley D.E."/>
            <person name="Daum C."/>
            <person name="Ezra D."/>
            <person name="Gonzalez J.B."/>
            <person name="Henrissat B."/>
            <person name="Kuo A."/>
            <person name="Liang C."/>
            <person name="Lipzen A."/>
            <person name="Lutzoni F."/>
            <person name="Magnuson J."/>
            <person name="Mondo S."/>
            <person name="Nolan M."/>
            <person name="Ohm R."/>
            <person name="Pangilinan J."/>
            <person name="Park H.-J."/>
            <person name="Ramirez L."/>
            <person name="Alfaro M."/>
            <person name="Sun H."/>
            <person name="Tritt A."/>
            <person name="Yoshinaga Y."/>
            <person name="Zwiers L.-H."/>
            <person name="Turgeon B.G."/>
            <person name="Goodwin S.B."/>
            <person name="Spatafora J.W."/>
            <person name="Crous P.W."/>
            <person name="Grigoriev I.V."/>
        </authorList>
    </citation>
    <scope>NUCLEOTIDE SEQUENCE</scope>
    <source>
        <strain evidence="6">IPT5</strain>
    </source>
</reference>
<feature type="chain" id="PRO_5025333783" evidence="4">
    <location>
        <begin position="19"/>
        <end position="622"/>
    </location>
</feature>
<dbReference type="Gene3D" id="3.50.50.60">
    <property type="entry name" value="FAD/NAD(P)-binding domain"/>
    <property type="match status" value="1"/>
</dbReference>
<dbReference type="SUPFAM" id="SSF54373">
    <property type="entry name" value="FAD-linked reductases, C-terminal domain"/>
    <property type="match status" value="1"/>
</dbReference>
<dbReference type="PROSITE" id="PS00624">
    <property type="entry name" value="GMC_OXRED_2"/>
    <property type="match status" value="1"/>
</dbReference>
<feature type="signal peptide" evidence="4">
    <location>
        <begin position="1"/>
        <end position="18"/>
    </location>
</feature>
<feature type="active site" description="Proton acceptor" evidence="3">
    <location>
        <position position="602"/>
    </location>
</feature>
<dbReference type="Pfam" id="PF05199">
    <property type="entry name" value="GMC_oxred_C"/>
    <property type="match status" value="1"/>
</dbReference>
<comment type="similarity">
    <text evidence="1">Belongs to the GMC oxidoreductase family.</text>
</comment>
<accession>A0A6A7B0F0</accession>
<dbReference type="Pfam" id="PF00732">
    <property type="entry name" value="GMC_oxred_N"/>
    <property type="match status" value="1"/>
</dbReference>
<dbReference type="GO" id="GO:0016614">
    <property type="term" value="F:oxidoreductase activity, acting on CH-OH group of donors"/>
    <property type="evidence" value="ECO:0007669"/>
    <property type="project" value="InterPro"/>
</dbReference>
<evidence type="ECO:0000256" key="1">
    <source>
        <dbReference type="ARBA" id="ARBA00010790"/>
    </source>
</evidence>
<feature type="active site" description="Proton donor" evidence="3">
    <location>
        <position position="558"/>
    </location>
</feature>
<dbReference type="AlphaFoldDB" id="A0A6A7B0F0"/>
<protein>
    <submittedName>
        <fullName evidence="6">GMC oxidoreductase</fullName>
    </submittedName>
</protein>
<keyword evidence="2" id="KW-0325">Glycoprotein</keyword>
<dbReference type="GO" id="GO:0050660">
    <property type="term" value="F:flavin adenine dinucleotide binding"/>
    <property type="evidence" value="ECO:0007669"/>
    <property type="project" value="InterPro"/>
</dbReference>
<dbReference type="EMBL" id="MU006322">
    <property type="protein sequence ID" value="KAF2847819.1"/>
    <property type="molecule type" value="Genomic_DNA"/>
</dbReference>
<evidence type="ECO:0000259" key="5">
    <source>
        <dbReference type="PROSITE" id="PS00624"/>
    </source>
</evidence>
<dbReference type="Gene3D" id="3.30.560.10">
    <property type="entry name" value="Glucose Oxidase, domain 3"/>
    <property type="match status" value="1"/>
</dbReference>
<evidence type="ECO:0000256" key="4">
    <source>
        <dbReference type="SAM" id="SignalP"/>
    </source>
</evidence>
<keyword evidence="7" id="KW-1185">Reference proteome</keyword>
<dbReference type="PIRSF" id="PIRSF000137">
    <property type="entry name" value="Alcohol_oxidase"/>
    <property type="match status" value="1"/>
</dbReference>